<dbReference type="Pfam" id="PF20431">
    <property type="entry name" value="E_motif"/>
    <property type="match status" value="1"/>
</dbReference>
<dbReference type="InterPro" id="IPR046960">
    <property type="entry name" value="PPR_At4g14850-like_plant"/>
</dbReference>
<comment type="caution">
    <text evidence="3">The sequence shown here is derived from an EMBL/GenBank/DDBJ whole genome shotgun (WGS) entry which is preliminary data.</text>
</comment>
<dbReference type="SUPFAM" id="SSF48452">
    <property type="entry name" value="TPR-like"/>
    <property type="match status" value="2"/>
</dbReference>
<feature type="repeat" description="PPR" evidence="2">
    <location>
        <begin position="348"/>
        <end position="382"/>
    </location>
</feature>
<keyword evidence="4" id="KW-1185">Reference proteome</keyword>
<feature type="repeat" description="PPR" evidence="2">
    <location>
        <begin position="286"/>
        <end position="320"/>
    </location>
</feature>
<dbReference type="Pfam" id="PF01535">
    <property type="entry name" value="PPR"/>
    <property type="match status" value="7"/>
</dbReference>
<protein>
    <recommendedName>
        <fullName evidence="5">Pentatricopeptide repeat-containing protein At4g02750-like</fullName>
    </recommendedName>
</protein>
<evidence type="ECO:0000256" key="2">
    <source>
        <dbReference type="PROSITE-ProRule" id="PRU00708"/>
    </source>
</evidence>
<dbReference type="PANTHER" id="PTHR47926">
    <property type="entry name" value="PENTATRICOPEPTIDE REPEAT-CONTAINING PROTEIN"/>
    <property type="match status" value="1"/>
</dbReference>
<dbReference type="PROSITE" id="PS51375">
    <property type="entry name" value="PPR"/>
    <property type="match status" value="7"/>
</dbReference>
<organism evidence="3 4">
    <name type="scientific">Punica granatum</name>
    <name type="common">Pomegranate</name>
    <dbReference type="NCBI Taxonomy" id="22663"/>
    <lineage>
        <taxon>Eukaryota</taxon>
        <taxon>Viridiplantae</taxon>
        <taxon>Streptophyta</taxon>
        <taxon>Embryophyta</taxon>
        <taxon>Tracheophyta</taxon>
        <taxon>Spermatophyta</taxon>
        <taxon>Magnoliopsida</taxon>
        <taxon>eudicotyledons</taxon>
        <taxon>Gunneridae</taxon>
        <taxon>Pentapetalae</taxon>
        <taxon>rosids</taxon>
        <taxon>malvids</taxon>
        <taxon>Myrtales</taxon>
        <taxon>Lythraceae</taxon>
        <taxon>Punica</taxon>
    </lineage>
</organism>
<dbReference type="FunFam" id="1.25.40.10:FF:001810">
    <property type="entry name" value="Pentatricopeptide repeat-containing protein mitochondrial"/>
    <property type="match status" value="1"/>
</dbReference>
<dbReference type="GO" id="GO:0048731">
    <property type="term" value="P:system development"/>
    <property type="evidence" value="ECO:0007669"/>
    <property type="project" value="UniProtKB-ARBA"/>
</dbReference>
<evidence type="ECO:0000256" key="1">
    <source>
        <dbReference type="ARBA" id="ARBA00022737"/>
    </source>
</evidence>
<feature type="repeat" description="PPR" evidence="2">
    <location>
        <begin position="68"/>
        <end position="102"/>
    </location>
</feature>
<dbReference type="Gene3D" id="1.25.40.10">
    <property type="entry name" value="Tetratricopeptide repeat domain"/>
    <property type="match status" value="5"/>
</dbReference>
<proteinExistence type="predicted"/>
<dbReference type="AlphaFoldDB" id="A0A2I0JZ52"/>
<feature type="repeat" description="PPR" evidence="2">
    <location>
        <begin position="446"/>
        <end position="480"/>
    </location>
</feature>
<reference evidence="3 4" key="1">
    <citation type="submission" date="2017-11" db="EMBL/GenBank/DDBJ databases">
        <title>De-novo sequencing of pomegranate (Punica granatum L.) genome.</title>
        <authorList>
            <person name="Akparov Z."/>
            <person name="Amiraslanov A."/>
            <person name="Hajiyeva S."/>
            <person name="Abbasov M."/>
            <person name="Kaur K."/>
            <person name="Hamwieh A."/>
            <person name="Solovyev V."/>
            <person name="Salamov A."/>
            <person name="Braich B."/>
            <person name="Kosarev P."/>
            <person name="Mahmoud A."/>
            <person name="Hajiyev E."/>
            <person name="Babayeva S."/>
            <person name="Izzatullayeva V."/>
            <person name="Mammadov A."/>
            <person name="Mammadov A."/>
            <person name="Sharifova S."/>
            <person name="Ojaghi J."/>
            <person name="Eynullazada K."/>
            <person name="Bayramov B."/>
            <person name="Abdulazimova A."/>
            <person name="Shahmuradov I."/>
        </authorList>
    </citation>
    <scope>NUCLEOTIDE SEQUENCE [LARGE SCALE GENOMIC DNA]</scope>
    <source>
        <strain evidence="4">cv. AG2017</strain>
        <tissue evidence="3">Leaf</tissue>
    </source>
</reference>
<dbReference type="GO" id="GO:0003723">
    <property type="term" value="F:RNA binding"/>
    <property type="evidence" value="ECO:0007669"/>
    <property type="project" value="InterPro"/>
</dbReference>
<feature type="repeat" description="PPR" evidence="2">
    <location>
        <begin position="130"/>
        <end position="164"/>
    </location>
</feature>
<dbReference type="InterPro" id="IPR046848">
    <property type="entry name" value="E_motif"/>
</dbReference>
<feature type="repeat" description="PPR" evidence="2">
    <location>
        <begin position="192"/>
        <end position="226"/>
    </location>
</feature>
<gene>
    <name evidence="3" type="ORF">CRG98_018024</name>
</gene>
<dbReference type="Pfam" id="PF12854">
    <property type="entry name" value="PPR_1"/>
    <property type="match status" value="1"/>
</dbReference>
<dbReference type="EMBL" id="PGOL01001025">
    <property type="protein sequence ID" value="PKI61595.1"/>
    <property type="molecule type" value="Genomic_DNA"/>
</dbReference>
<name>A0A2I0JZ52_PUNGR</name>
<evidence type="ECO:0000313" key="4">
    <source>
        <dbReference type="Proteomes" id="UP000233551"/>
    </source>
</evidence>
<evidence type="ECO:0008006" key="5">
    <source>
        <dbReference type="Google" id="ProtNLM"/>
    </source>
</evidence>
<dbReference type="Proteomes" id="UP000233551">
    <property type="component" value="Unassembled WGS sequence"/>
</dbReference>
<dbReference type="InterPro" id="IPR011990">
    <property type="entry name" value="TPR-like_helical_dom_sf"/>
</dbReference>
<feature type="repeat" description="PPR" evidence="2">
    <location>
        <begin position="254"/>
        <end position="285"/>
    </location>
</feature>
<keyword evidence="1" id="KW-0677">Repeat</keyword>
<dbReference type="FunFam" id="1.25.40.10:FF:000125">
    <property type="entry name" value="Pentatricopeptide repeat-containing protein"/>
    <property type="match status" value="1"/>
</dbReference>
<evidence type="ECO:0000313" key="3">
    <source>
        <dbReference type="EMBL" id="PKI61595.1"/>
    </source>
</evidence>
<dbReference type="InterPro" id="IPR002885">
    <property type="entry name" value="PPR_rpt"/>
</dbReference>
<dbReference type="STRING" id="22663.A0A2I0JZ52"/>
<accession>A0A2I0JZ52</accession>
<dbReference type="PANTHER" id="PTHR47926:SF380">
    <property type="entry name" value="PENTATRICOPEPTIDE REPEAT-CONTAINING PROTEIN"/>
    <property type="match status" value="1"/>
</dbReference>
<sequence length="665" mass="75156">MEYPSSFLVNNIVTVVMHRFRSLRCLHQFKNLPAKNRSTLDRHVPITKTRRIPVADNVITPQIPSDSETREFNIRIGRLGRHGRVEEARNLFNEMPRRDAVSYATMITTYLKNNNLEKAESLFYAMSGSNIVAESAMISGYIHAGRLRDARKVFDEMRERNVYSWTSMVSGYFRSSNADEARRLFDQMPVKNDVSWTTVIVGYARNGLIDQAREVFDAMPEKNVIAWTAIIKSYIECDHLNEAEKLFKKMPQKNLYTWNIMIAGLMQDARRVDEATHLFNSVPQKNEVSWTTMVTGLARNGMTERARDYFDQMPNKDIAAYNAMITRYIDQGLVMEAKELFNSMPERNLVTWNAMLDGLGRSGPTGEALELLNTMLYLGFVPNETTLTSALTSCRGLPEVMQVHAMVIPRGFDQDVSLTNALIAKYSHSGDLQSARVAFEDLKARDVVSWTSMILAYSNHGCGLHALQAFARMLRAGENPDRITFVGILSACSHAGLVRKGRMLFDSMKIAYGLEPTAEHYSCLVDILGRAGKVDEAIKVVSQMPWSQRDEAVLGALLGGCRLHGDGDDRVVNYIGESLIEMEPSMAGSYVLLGNVYAASGKWDELARVRKKMKERNVKKVPGFSQIEVKCENSVFYAGDQAHPDMEEIYRMLRERLVPVMCHRG</sequence>
<dbReference type="NCBIfam" id="TIGR00756">
    <property type="entry name" value="PPR"/>
    <property type="match status" value="12"/>
</dbReference>
<dbReference type="GO" id="GO:0009451">
    <property type="term" value="P:RNA modification"/>
    <property type="evidence" value="ECO:0007669"/>
    <property type="project" value="InterPro"/>
</dbReference>
<dbReference type="Pfam" id="PF13041">
    <property type="entry name" value="PPR_2"/>
    <property type="match status" value="2"/>
</dbReference>